<keyword evidence="7" id="KW-1185">Reference proteome</keyword>
<protein>
    <recommendedName>
        <fullName evidence="2">protein-glutamate methylesterase</fullName>
        <ecNumber evidence="2">3.1.1.61</ecNumber>
    </recommendedName>
</protein>
<comment type="caution">
    <text evidence="6">The sequence shown here is derived from an EMBL/GenBank/DDBJ whole genome shotgun (WGS) entry which is preliminary data.</text>
</comment>
<dbReference type="EC" id="3.1.1.61" evidence="2"/>
<dbReference type="PROSITE" id="PS50122">
    <property type="entry name" value="CHEB"/>
    <property type="match status" value="1"/>
</dbReference>
<comment type="catalytic activity">
    <reaction evidence="3">
        <text>[protein]-L-glutamate 5-O-methyl ester + H2O = L-glutamyl-[protein] + methanol + H(+)</text>
        <dbReference type="Rhea" id="RHEA:23236"/>
        <dbReference type="Rhea" id="RHEA-COMP:10208"/>
        <dbReference type="Rhea" id="RHEA-COMP:10311"/>
        <dbReference type="ChEBI" id="CHEBI:15377"/>
        <dbReference type="ChEBI" id="CHEBI:15378"/>
        <dbReference type="ChEBI" id="CHEBI:17790"/>
        <dbReference type="ChEBI" id="CHEBI:29973"/>
        <dbReference type="ChEBI" id="CHEBI:82795"/>
        <dbReference type="EC" id="3.1.1.61"/>
    </reaction>
</comment>
<dbReference type="InterPro" id="IPR035909">
    <property type="entry name" value="CheB_C"/>
</dbReference>
<feature type="domain" description="CheB-type methylesterase" evidence="5">
    <location>
        <begin position="1"/>
        <end position="189"/>
    </location>
</feature>
<feature type="active site" evidence="4">
    <location>
        <position position="12"/>
    </location>
</feature>
<reference evidence="6 7" key="1">
    <citation type="submission" date="2024-10" db="EMBL/GenBank/DDBJ databases">
        <title>The Natural Products Discovery Center: Release of the First 8490 Sequenced Strains for Exploring Actinobacteria Biosynthetic Diversity.</title>
        <authorList>
            <person name="Kalkreuter E."/>
            <person name="Kautsar S.A."/>
            <person name="Yang D."/>
            <person name="Bader C.D."/>
            <person name="Teijaro C.N."/>
            <person name="Fluegel L."/>
            <person name="Davis C.M."/>
            <person name="Simpson J.R."/>
            <person name="Lauterbach L."/>
            <person name="Steele A.D."/>
            <person name="Gui C."/>
            <person name="Meng S."/>
            <person name="Li G."/>
            <person name="Viehrig K."/>
            <person name="Ye F."/>
            <person name="Su P."/>
            <person name="Kiefer A.F."/>
            <person name="Nichols A."/>
            <person name="Cepeda A.J."/>
            <person name="Yan W."/>
            <person name="Fan B."/>
            <person name="Jiang Y."/>
            <person name="Adhikari A."/>
            <person name="Zheng C.-J."/>
            <person name="Schuster L."/>
            <person name="Cowan T.M."/>
            <person name="Smanski M.J."/>
            <person name="Chevrette M.G."/>
            <person name="De Carvalho L.P.S."/>
            <person name="Shen B."/>
        </authorList>
    </citation>
    <scope>NUCLEOTIDE SEQUENCE [LARGE SCALE GENOMIC DNA]</scope>
    <source>
        <strain evidence="6 7">NPDC049639</strain>
    </source>
</reference>
<organism evidence="6 7">
    <name type="scientific">Spongisporangium articulatum</name>
    <dbReference type="NCBI Taxonomy" id="3362603"/>
    <lineage>
        <taxon>Bacteria</taxon>
        <taxon>Bacillati</taxon>
        <taxon>Actinomycetota</taxon>
        <taxon>Actinomycetes</taxon>
        <taxon>Kineosporiales</taxon>
        <taxon>Kineosporiaceae</taxon>
        <taxon>Spongisporangium</taxon>
    </lineage>
</organism>
<dbReference type="PANTHER" id="PTHR42872:SF6">
    <property type="entry name" value="PROTEIN-GLUTAMATE METHYLESTERASE_PROTEIN-GLUTAMINE GLUTAMINASE"/>
    <property type="match status" value="1"/>
</dbReference>
<feature type="active site" evidence="4">
    <location>
        <position position="131"/>
    </location>
</feature>
<accession>A0ABW8AU62</accession>
<dbReference type="InterPro" id="IPR011247">
    <property type="entry name" value="Chemotax_prot-Glu_Me-esterase"/>
</dbReference>
<dbReference type="InterPro" id="IPR000673">
    <property type="entry name" value="Sig_transdc_resp-reg_Me-estase"/>
</dbReference>
<dbReference type="Pfam" id="PF01339">
    <property type="entry name" value="CheB_methylest"/>
    <property type="match status" value="1"/>
</dbReference>
<dbReference type="Gene3D" id="3.40.50.180">
    <property type="entry name" value="Methylesterase CheB, C-terminal domain"/>
    <property type="match status" value="1"/>
</dbReference>
<name>A0ABW8AU62_9ACTN</name>
<dbReference type="PANTHER" id="PTHR42872">
    <property type="entry name" value="PROTEIN-GLUTAMATE METHYLESTERASE/PROTEIN-GLUTAMINE GLUTAMINASE"/>
    <property type="match status" value="1"/>
</dbReference>
<dbReference type="Proteomes" id="UP001612915">
    <property type="component" value="Unassembled WGS sequence"/>
</dbReference>
<sequence length="336" mass="35393">MAQRDTIVIGASAGGVEALRSLLGGLPGDLPAAVLVVMHTPPSAINALASILRRSTSLVVRPAETDLRLERGTVVVARPDHHLLLVDDHVILTRGPRENGHRPAVDVLFRSAARAVGPRAIGVVLSGALDDGAAGLVALRSRGGLGVVQAPDDALHAGMPRSAIAAADPEHVVPVTEMAEVIAREVGVEVPDPAPTTPLMETELAMAELEPHALNDPERPGTPAGLSCPDCHGTLFEIAENGYLRYRCRVGHAWSQQSLLAENDAALEGALWMALRSLEEKAALALSMAGRARDRDQPMTAARFEEQAAESTSAATLLRRMLMDGTGIVVTEEQGR</sequence>
<keyword evidence="1 4" id="KW-0378">Hydrolase</keyword>
<dbReference type="SUPFAM" id="SSF52738">
    <property type="entry name" value="Methylesterase CheB, C-terminal domain"/>
    <property type="match status" value="1"/>
</dbReference>
<dbReference type="CDD" id="cd16433">
    <property type="entry name" value="CheB"/>
    <property type="match status" value="1"/>
</dbReference>
<gene>
    <name evidence="6" type="ORF">ACIB24_19000</name>
</gene>
<evidence type="ECO:0000256" key="2">
    <source>
        <dbReference type="ARBA" id="ARBA00039140"/>
    </source>
</evidence>
<dbReference type="PIRSF" id="PIRSF036461">
    <property type="entry name" value="Chmtx_methlestr"/>
    <property type="match status" value="1"/>
</dbReference>
<keyword evidence="4" id="KW-0145">Chemotaxis</keyword>
<dbReference type="EMBL" id="JBITLV010000006">
    <property type="protein sequence ID" value="MFI7589157.1"/>
    <property type="molecule type" value="Genomic_DNA"/>
</dbReference>
<evidence type="ECO:0000256" key="1">
    <source>
        <dbReference type="ARBA" id="ARBA00022801"/>
    </source>
</evidence>
<evidence type="ECO:0000259" key="5">
    <source>
        <dbReference type="PROSITE" id="PS50122"/>
    </source>
</evidence>
<evidence type="ECO:0000313" key="6">
    <source>
        <dbReference type="EMBL" id="MFI7589157.1"/>
    </source>
</evidence>
<proteinExistence type="predicted"/>
<evidence type="ECO:0000256" key="4">
    <source>
        <dbReference type="PROSITE-ProRule" id="PRU00050"/>
    </source>
</evidence>
<evidence type="ECO:0000256" key="3">
    <source>
        <dbReference type="ARBA" id="ARBA00048267"/>
    </source>
</evidence>
<evidence type="ECO:0000313" key="7">
    <source>
        <dbReference type="Proteomes" id="UP001612915"/>
    </source>
</evidence>
<feature type="active site" evidence="4">
    <location>
        <position position="39"/>
    </location>
</feature>
<dbReference type="RefSeq" id="WP_398283567.1">
    <property type="nucleotide sequence ID" value="NZ_JBITLV010000006.1"/>
</dbReference>